<reference evidence="1 2" key="1">
    <citation type="journal article" date="2014" name="Int. J. Syst. Evol. Microbiol.">
        <title>Complete genome sequence of Corynebacterium casei LMG S-19264T (=DSM 44701T), isolated from a smear-ripened cheese.</title>
        <authorList>
            <consortium name="US DOE Joint Genome Institute (JGI-PGF)"/>
            <person name="Walter F."/>
            <person name="Albersmeier A."/>
            <person name="Kalinowski J."/>
            <person name="Ruckert C."/>
        </authorList>
    </citation>
    <scope>NUCLEOTIDE SEQUENCE [LARGE SCALE GENOMIC DNA]</scope>
    <source>
        <strain evidence="1 2">CGMCC 4.7111</strain>
    </source>
</reference>
<organism evidence="1 2">
    <name type="scientific">Streptomyces albiflavescens</name>
    <dbReference type="NCBI Taxonomy" id="1623582"/>
    <lineage>
        <taxon>Bacteria</taxon>
        <taxon>Bacillati</taxon>
        <taxon>Actinomycetota</taxon>
        <taxon>Actinomycetes</taxon>
        <taxon>Kitasatosporales</taxon>
        <taxon>Streptomycetaceae</taxon>
        <taxon>Streptomyces</taxon>
    </lineage>
</organism>
<protein>
    <recommendedName>
        <fullName evidence="3">Sulfotransferase</fullName>
    </recommendedName>
</protein>
<evidence type="ECO:0000313" key="2">
    <source>
        <dbReference type="Proteomes" id="UP000600365"/>
    </source>
</evidence>
<accession>A0A917YET5</accession>
<evidence type="ECO:0000313" key="1">
    <source>
        <dbReference type="EMBL" id="GGN93856.1"/>
    </source>
</evidence>
<dbReference type="RefSeq" id="WP_189192199.1">
    <property type="nucleotide sequence ID" value="NZ_BMMM01000029.1"/>
</dbReference>
<dbReference type="EMBL" id="BMMM01000029">
    <property type="protein sequence ID" value="GGN93856.1"/>
    <property type="molecule type" value="Genomic_DNA"/>
</dbReference>
<dbReference type="Gene3D" id="3.40.50.300">
    <property type="entry name" value="P-loop containing nucleotide triphosphate hydrolases"/>
    <property type="match status" value="1"/>
</dbReference>
<name>A0A917YET5_9ACTN</name>
<sequence length="288" mass="31681">MELETALTRAYDTRLVLISPPRTGSTAVARLLWQHPSVTHHCHEPFEACYWGAQGPESVEGILRNPMVVASGERVALADVERGSGLLMKEMSFQLSEAQFTQLVGLTTAPPIFVICDPRLSTTSRLRIVRELNGAKTFPPFESGWQSLREQVELCRARDIPYVLVDSDDMRADPAGVTAALMTAAGLPQVGGLENWSPRPGLKLVSPEVGALMSDVRKADDPFYRKVLGSSGIQPRGEVDWEREEAAIAAAGLEGDVAKWRHWYEEMRADPALIAGRHTERENNAHTG</sequence>
<dbReference type="AlphaFoldDB" id="A0A917YET5"/>
<evidence type="ECO:0008006" key="3">
    <source>
        <dbReference type="Google" id="ProtNLM"/>
    </source>
</evidence>
<keyword evidence="2" id="KW-1185">Reference proteome</keyword>
<dbReference type="InterPro" id="IPR027417">
    <property type="entry name" value="P-loop_NTPase"/>
</dbReference>
<dbReference type="Proteomes" id="UP000600365">
    <property type="component" value="Unassembled WGS sequence"/>
</dbReference>
<comment type="caution">
    <text evidence="1">The sequence shown here is derived from an EMBL/GenBank/DDBJ whole genome shotgun (WGS) entry which is preliminary data.</text>
</comment>
<gene>
    <name evidence="1" type="ORF">GCM10011579_092760</name>
</gene>
<proteinExistence type="predicted"/>
<dbReference type="SUPFAM" id="SSF52540">
    <property type="entry name" value="P-loop containing nucleoside triphosphate hydrolases"/>
    <property type="match status" value="1"/>
</dbReference>